<sequence length="213" mass="24942">MRVYDDQWLAEAQTGRREPLPWFQARTHLEAVQDAALRQRAGDCITQVQANFFAAEREEMHVSQQIYERMERRLFQKASGRIYRRCLGCGAPEPLITAAVLPIRQGGFKCFCNYQRICPRCRAEQRKRRVDHRPAALRRIMERRFWELQILHRAFGRRNEMLVWVALRASEQGVKAEEFPLWPARGSKKIPGGLMLDFEPSVLDLYRAIIEAA</sequence>
<dbReference type="RefSeq" id="WP_160939344.1">
    <property type="nucleotide sequence ID" value="NZ_SNVJ01000032.1"/>
</dbReference>
<protein>
    <submittedName>
        <fullName evidence="1">Uncharacterized protein</fullName>
    </submittedName>
</protein>
<dbReference type="OrthoDB" id="9784774at2"/>
<name>A0A845BIE6_9PROT</name>
<evidence type="ECO:0000313" key="1">
    <source>
        <dbReference type="EMBL" id="MXP65936.1"/>
    </source>
</evidence>
<gene>
    <name evidence="1" type="ORF">E0493_21550</name>
</gene>
<organism evidence="1 2">
    <name type="scientific">Teichococcus coralli</name>
    <dbReference type="NCBI Taxonomy" id="2545983"/>
    <lineage>
        <taxon>Bacteria</taxon>
        <taxon>Pseudomonadati</taxon>
        <taxon>Pseudomonadota</taxon>
        <taxon>Alphaproteobacteria</taxon>
        <taxon>Acetobacterales</taxon>
        <taxon>Roseomonadaceae</taxon>
        <taxon>Roseomonas</taxon>
    </lineage>
</organism>
<evidence type="ECO:0000313" key="2">
    <source>
        <dbReference type="Proteomes" id="UP000460715"/>
    </source>
</evidence>
<reference evidence="1 2" key="1">
    <citation type="submission" date="2019-03" db="EMBL/GenBank/DDBJ databases">
        <title>Roseomonas sp. a novel Roseomonas species isolated from Sea whip Gorgonian.</title>
        <authorList>
            <person name="Li F."/>
            <person name="Pan X."/>
            <person name="Huang S."/>
            <person name="Li Z."/>
            <person name="Meng B."/>
        </authorList>
    </citation>
    <scope>NUCLEOTIDE SEQUENCE [LARGE SCALE GENOMIC DNA]</scope>
    <source>
        <strain evidence="1 2">M0104</strain>
    </source>
</reference>
<dbReference type="AlphaFoldDB" id="A0A845BIE6"/>
<accession>A0A845BIE6</accession>
<dbReference type="Proteomes" id="UP000460715">
    <property type="component" value="Unassembled WGS sequence"/>
</dbReference>
<keyword evidence="2" id="KW-1185">Reference proteome</keyword>
<proteinExistence type="predicted"/>
<comment type="caution">
    <text evidence="1">The sequence shown here is derived from an EMBL/GenBank/DDBJ whole genome shotgun (WGS) entry which is preliminary data.</text>
</comment>
<dbReference type="EMBL" id="SNVJ01000032">
    <property type="protein sequence ID" value="MXP65936.1"/>
    <property type="molecule type" value="Genomic_DNA"/>
</dbReference>